<comment type="subcellular location">
    <subcellularLocation>
        <location evidence="1">Membrane</location>
        <topology evidence="1">Multi-pass membrane protein</topology>
    </subcellularLocation>
</comment>
<keyword evidence="3" id="KW-0723">Serine/threonine-protein kinase</keyword>
<proteinExistence type="predicted"/>
<feature type="transmembrane region" description="Helical" evidence="20">
    <location>
        <begin position="44"/>
        <end position="64"/>
    </location>
</feature>
<evidence type="ECO:0000256" key="6">
    <source>
        <dbReference type="ARBA" id="ARBA00022692"/>
    </source>
</evidence>
<feature type="domain" description="Protein kinase" evidence="22">
    <location>
        <begin position="138"/>
        <end position="408"/>
    </location>
</feature>
<dbReference type="GO" id="GO:0016020">
    <property type="term" value="C:membrane"/>
    <property type="evidence" value="ECO:0007669"/>
    <property type="project" value="UniProtKB-SubCell"/>
</dbReference>
<keyword evidence="9" id="KW-0067">ATP-binding</keyword>
<feature type="compositionally biased region" description="Polar residues" evidence="19">
    <location>
        <begin position="1421"/>
        <end position="1432"/>
    </location>
</feature>
<evidence type="ECO:0000256" key="2">
    <source>
        <dbReference type="ARBA" id="ARBA00012513"/>
    </source>
</evidence>
<feature type="chain" id="PRO_5028304900" description="Serine/threonine-protein kinase LMTK2" evidence="21">
    <location>
        <begin position="29"/>
        <end position="1546"/>
    </location>
</feature>
<dbReference type="FunFam" id="1.10.510.10:FF:000386">
    <property type="entry name" value="serine/threonine-protein kinase LMTK2 isoform X1"/>
    <property type="match status" value="1"/>
</dbReference>
<keyword evidence="6 20" id="KW-0812">Transmembrane</keyword>
<evidence type="ECO:0000256" key="20">
    <source>
        <dbReference type="SAM" id="Phobius"/>
    </source>
</evidence>
<evidence type="ECO:0000256" key="19">
    <source>
        <dbReference type="SAM" id="MobiDB-lite"/>
    </source>
</evidence>
<keyword evidence="5" id="KW-0808">Transferase</keyword>
<keyword evidence="23" id="KW-1185">Reference proteome</keyword>
<evidence type="ECO:0000256" key="21">
    <source>
        <dbReference type="SAM" id="SignalP"/>
    </source>
</evidence>
<dbReference type="PANTHER" id="PTHR24417:SF8">
    <property type="entry name" value="SERINE_THREONINE-PROTEIN KINASE LMTK2"/>
    <property type="match status" value="1"/>
</dbReference>
<evidence type="ECO:0000256" key="12">
    <source>
        <dbReference type="ARBA" id="ARBA00047899"/>
    </source>
</evidence>
<dbReference type="InterPro" id="IPR000719">
    <property type="entry name" value="Prot_kinase_dom"/>
</dbReference>
<dbReference type="PROSITE" id="PS50011">
    <property type="entry name" value="PROTEIN_KINASE_DOM"/>
    <property type="match status" value="1"/>
</dbReference>
<dbReference type="FunFam" id="3.30.200.20:FF:000275">
    <property type="entry name" value="Apoptosis associated tyrosine kinase"/>
    <property type="match status" value="1"/>
</dbReference>
<dbReference type="CTD" id="22853"/>
<evidence type="ECO:0000256" key="17">
    <source>
        <dbReference type="ARBA" id="ARBA00079358"/>
    </source>
</evidence>
<dbReference type="InterPro" id="IPR011009">
    <property type="entry name" value="Kinase-like_dom_sf"/>
</dbReference>
<dbReference type="Pfam" id="PF07714">
    <property type="entry name" value="PK_Tyr_Ser-Thr"/>
    <property type="match status" value="1"/>
</dbReference>
<keyword evidence="7" id="KW-0547">Nucleotide-binding</keyword>
<evidence type="ECO:0000259" key="22">
    <source>
        <dbReference type="PROSITE" id="PS50011"/>
    </source>
</evidence>
<dbReference type="KEGG" id="gsh:117369209"/>
<dbReference type="PRINTS" id="PR00109">
    <property type="entry name" value="TYRKINASE"/>
</dbReference>
<evidence type="ECO:0000313" key="24">
    <source>
        <dbReference type="RefSeq" id="XP_033819295.1"/>
    </source>
</evidence>
<feature type="compositionally biased region" description="Polar residues" evidence="19">
    <location>
        <begin position="1500"/>
        <end position="1513"/>
    </location>
</feature>
<dbReference type="EC" id="2.7.11.1" evidence="2"/>
<name>A0A6P8SJX8_GEOSA</name>
<evidence type="ECO:0000256" key="16">
    <source>
        <dbReference type="ARBA" id="ARBA00071818"/>
    </source>
</evidence>
<dbReference type="RefSeq" id="XP_033819295.1">
    <property type="nucleotide sequence ID" value="XM_033963404.1"/>
</dbReference>
<keyword evidence="10 20" id="KW-1133">Transmembrane helix</keyword>
<evidence type="ECO:0000256" key="3">
    <source>
        <dbReference type="ARBA" id="ARBA00022527"/>
    </source>
</evidence>
<dbReference type="OrthoDB" id="5973359at2759"/>
<feature type="signal peptide" evidence="21">
    <location>
        <begin position="1"/>
        <end position="28"/>
    </location>
</feature>
<evidence type="ECO:0000313" key="23">
    <source>
        <dbReference type="Proteomes" id="UP000515159"/>
    </source>
</evidence>
<keyword evidence="21" id="KW-0732">Signal</keyword>
<dbReference type="InterPro" id="IPR001245">
    <property type="entry name" value="Ser-Thr/Tyr_kinase_cat_dom"/>
</dbReference>
<dbReference type="Gene3D" id="1.10.510.10">
    <property type="entry name" value="Transferase(Phosphotransferase) domain 1"/>
    <property type="match status" value="1"/>
</dbReference>
<keyword evidence="4" id="KW-0597">Phosphoprotein</keyword>
<accession>A0A6P8SJX8</accession>
<dbReference type="PROSITE" id="PS00109">
    <property type="entry name" value="PROTEIN_KINASE_TYR"/>
    <property type="match status" value="1"/>
</dbReference>
<comment type="function">
    <text evidence="14">Phosphorylates PPP1C, phosphorylase b and CFTR.</text>
</comment>
<sequence length="1546" mass="171978">MRQPDCCRRRRCTAWVLLLLALAPAAEGAPLPGTGAGGTAANEVSFSYVILAACSLVVLIILLVNCISCCKEPEINFKEFEDNFDDEIDFTPPAEDTPSIQSPAEVFTLSVPSICLPVATQLQPPEDGLKSQVARHSLSYIQEIGHGWFGKVLLGEVYTDTSVARVIVQQLKANAGPKEQDQFLKSGEPYSILQHPNIIQSVGQCVESIPYLLVFEFCDLGDLKAYLCNEEEQINGDSEVLLLQRMACEIAAGLAVMHKHNFVHNDLALRNCFLTSDLTIKIGDYGIGFSRYKEDYVETDEKKLIPLRWTAPELVTSFQDKLVVAAQTKSSNIWSLGITLWELFDKAIQPYSHLSDREVLAHVIKENQVKLSKPQLEQPYSDRWYEVLQFCWLSYDKRLTAEEVHRLLTYLRMQSQKDSEVDFEQRWNALKPNTNNRQSSTNNSAFPILDHFTGDRLNHEMDEVLTVTETSQGLSFEYVWEAAKHDHFEERNHIDSDTELNYKSIIFSVPVDVFEKTVLEHQHENSQGVPPEVPGEVPVFDAHNLSVGNEYYIQLEEQGGNSLHFDHQPSIQHSKVNSQGILQSKSPQFMVLNEVNTEESSTDIDCFPCGTHSKEYLNLTQNSNTHLHNNLKAGDQSKSAFAFDPHKLNTKHTESEPIPLSSELGVLKKSLVTQVGSSSQLFKNDTFILENMTTHSDLGPFCDKELSDNFFFLQEKNLLADPLSNKSYSNFVSEIGNNVFTKDILETSNQNSLEVEFKLAENQPDFSLLHKNLSSDNDKLNYIFAEKDLNDSAESYALLNMKTQIPLENSVKDEKHSSLQNLAGLSSGLNKNNICHVGTAEISSPSIRSFNLCQNVDSGTDDGVPLGVMCSEAKNQNFKKGPFDDDETEEYVPQSSLDEITFSSEITLNNNLNQEHAVNLDDMHPDGFQNKSVVLDHNSGYLPERNEGMKENLSLSHNLKNASREVALMSVFSSDSISQDSLLDDSPSVSVQTSEHPVETPDSLDSLDVHGVLESLESHSPQKLLPPEKPTDSGYETENLESPEWTSHAGDVGTLSMDKATHDITNTSINSLPPTPVIIISEPTVGPGIANNKDNCEITIKMFTKGNQNSYRDSAYFSDNDSEPDKKPDYIINTSAVPTLDFASNQSCRDFVNLTKSMEESNVGSVKEPKQSFEGDLDLLIKLQTSEQHENLEVQSSDLSEHTMQMNPLVGAKEMHLTLSTDFVDSCSGEDSSSDISIISTNMPELISQTDFTSSTGPSGSIDLSDASYTTDMVIEKPLSDSYHNEGHKLKEPDIEGKYLGKLDTSRMLGLSEDGIEGIEADEEDEENSDDSDDDIRAFHMHSYSSDSEDDIVHPVPVVITEKDDGKNLKSLLKIPKSVALERHAGNLNKNKREVTFFDDVTVYLFDQETPTKELGHRSPEANSQVFHGSSSPVSPAGLNYLHRFTSSESSTDEEGGGFEWDDDFSSPDTFLSKTANSFISPKPSVPTLRYFSPPPPSRSLEQNWTESSPYSRFSISPASIATFSLTHLTDSDIEQGGSSEDGERD</sequence>
<dbReference type="InParanoid" id="A0A6P8SJX8"/>
<organism evidence="23 24">
    <name type="scientific">Geotrypetes seraphini</name>
    <name type="common">Gaboon caecilian</name>
    <name type="synonym">Caecilia seraphini</name>
    <dbReference type="NCBI Taxonomy" id="260995"/>
    <lineage>
        <taxon>Eukaryota</taxon>
        <taxon>Metazoa</taxon>
        <taxon>Chordata</taxon>
        <taxon>Craniata</taxon>
        <taxon>Vertebrata</taxon>
        <taxon>Euteleostomi</taxon>
        <taxon>Amphibia</taxon>
        <taxon>Gymnophiona</taxon>
        <taxon>Geotrypetes</taxon>
    </lineage>
</organism>
<dbReference type="GO" id="GO:0005524">
    <property type="term" value="F:ATP binding"/>
    <property type="evidence" value="ECO:0007669"/>
    <property type="project" value="UniProtKB-KW"/>
</dbReference>
<reference evidence="24" key="1">
    <citation type="submission" date="2025-08" db="UniProtKB">
        <authorList>
            <consortium name="RefSeq"/>
        </authorList>
    </citation>
    <scope>IDENTIFICATION</scope>
</reference>
<evidence type="ECO:0000256" key="7">
    <source>
        <dbReference type="ARBA" id="ARBA00022741"/>
    </source>
</evidence>
<keyword evidence="11 20" id="KW-0472">Membrane</keyword>
<evidence type="ECO:0000256" key="10">
    <source>
        <dbReference type="ARBA" id="ARBA00022989"/>
    </source>
</evidence>
<comment type="catalytic activity">
    <reaction evidence="12">
        <text>L-threonyl-[protein] + ATP = O-phospho-L-threonyl-[protein] + ADP + H(+)</text>
        <dbReference type="Rhea" id="RHEA:46608"/>
        <dbReference type="Rhea" id="RHEA-COMP:11060"/>
        <dbReference type="Rhea" id="RHEA-COMP:11605"/>
        <dbReference type="ChEBI" id="CHEBI:15378"/>
        <dbReference type="ChEBI" id="CHEBI:30013"/>
        <dbReference type="ChEBI" id="CHEBI:30616"/>
        <dbReference type="ChEBI" id="CHEBI:61977"/>
        <dbReference type="ChEBI" id="CHEBI:456216"/>
        <dbReference type="EC" id="2.7.11.1"/>
    </reaction>
</comment>
<evidence type="ECO:0000256" key="9">
    <source>
        <dbReference type="ARBA" id="ARBA00022840"/>
    </source>
</evidence>
<dbReference type="PANTHER" id="PTHR24417">
    <property type="entry name" value="SERINE/THREONINE-PROTEIN KINASE LMTK1"/>
    <property type="match status" value="1"/>
</dbReference>
<keyword evidence="8 24" id="KW-0418">Kinase</keyword>
<evidence type="ECO:0000256" key="11">
    <source>
        <dbReference type="ARBA" id="ARBA00023136"/>
    </source>
</evidence>
<feature type="compositionally biased region" description="Low complexity" evidence="19">
    <location>
        <begin position="979"/>
        <end position="991"/>
    </location>
</feature>
<feature type="region of interest" description="Disordered" evidence="19">
    <location>
        <begin position="1412"/>
        <end position="1432"/>
    </location>
</feature>
<dbReference type="GO" id="GO:0005737">
    <property type="term" value="C:cytoplasm"/>
    <property type="evidence" value="ECO:0007669"/>
    <property type="project" value="UniProtKB-ARBA"/>
</dbReference>
<evidence type="ECO:0000256" key="5">
    <source>
        <dbReference type="ARBA" id="ARBA00022679"/>
    </source>
</evidence>
<protein>
    <recommendedName>
        <fullName evidence="16">Serine/threonine-protein kinase LMTK2</fullName>
        <ecNumber evidence="2">2.7.11.1</ecNumber>
    </recommendedName>
    <alternativeName>
        <fullName evidence="17">Brain-enriched kinase</fullName>
    </alternativeName>
    <alternativeName>
        <fullName evidence="18">Lemur tyrosine kinase 2</fullName>
    </alternativeName>
</protein>
<dbReference type="SUPFAM" id="SSF56112">
    <property type="entry name" value="Protein kinase-like (PK-like)"/>
    <property type="match status" value="1"/>
</dbReference>
<dbReference type="GO" id="GO:0004674">
    <property type="term" value="F:protein serine/threonine kinase activity"/>
    <property type="evidence" value="ECO:0007669"/>
    <property type="project" value="UniProtKB-KW"/>
</dbReference>
<dbReference type="GeneID" id="117369209"/>
<dbReference type="Gene3D" id="3.30.200.20">
    <property type="entry name" value="Phosphorylase Kinase, domain 1"/>
    <property type="match status" value="1"/>
</dbReference>
<evidence type="ECO:0000256" key="15">
    <source>
        <dbReference type="ARBA" id="ARBA00063938"/>
    </source>
</evidence>
<gene>
    <name evidence="24" type="primary">LMTK2</name>
</gene>
<feature type="region of interest" description="Disordered" evidence="19">
    <location>
        <begin position="979"/>
        <end position="1048"/>
    </location>
</feature>
<feature type="region of interest" description="Disordered" evidence="19">
    <location>
        <begin position="1481"/>
        <end position="1513"/>
    </location>
</feature>
<evidence type="ECO:0000256" key="8">
    <source>
        <dbReference type="ARBA" id="ARBA00022777"/>
    </source>
</evidence>
<dbReference type="Proteomes" id="UP000515159">
    <property type="component" value="Chromosome 11"/>
</dbReference>
<comment type="catalytic activity">
    <reaction evidence="13">
        <text>L-seryl-[protein] + ATP = O-phospho-L-seryl-[protein] + ADP + H(+)</text>
        <dbReference type="Rhea" id="RHEA:17989"/>
        <dbReference type="Rhea" id="RHEA-COMP:9863"/>
        <dbReference type="Rhea" id="RHEA-COMP:11604"/>
        <dbReference type="ChEBI" id="CHEBI:15378"/>
        <dbReference type="ChEBI" id="CHEBI:29999"/>
        <dbReference type="ChEBI" id="CHEBI:30616"/>
        <dbReference type="ChEBI" id="CHEBI:83421"/>
        <dbReference type="ChEBI" id="CHEBI:456216"/>
        <dbReference type="EC" id="2.7.11.1"/>
    </reaction>
</comment>
<dbReference type="GO" id="GO:0012505">
    <property type="term" value="C:endomembrane system"/>
    <property type="evidence" value="ECO:0007669"/>
    <property type="project" value="UniProtKB-ARBA"/>
</dbReference>
<comment type="subunit">
    <text evidence="15">Interacts with PPP1C and inhibitor-2.</text>
</comment>
<evidence type="ECO:0000256" key="13">
    <source>
        <dbReference type="ARBA" id="ARBA00048679"/>
    </source>
</evidence>
<dbReference type="InterPro" id="IPR008266">
    <property type="entry name" value="Tyr_kinase_AS"/>
</dbReference>
<evidence type="ECO:0000256" key="18">
    <source>
        <dbReference type="ARBA" id="ARBA00079456"/>
    </source>
</evidence>
<dbReference type="FunCoup" id="A0A6P8SJX8">
    <property type="interactions" value="1372"/>
</dbReference>
<evidence type="ECO:0000256" key="1">
    <source>
        <dbReference type="ARBA" id="ARBA00004141"/>
    </source>
</evidence>
<evidence type="ECO:0000256" key="4">
    <source>
        <dbReference type="ARBA" id="ARBA00022553"/>
    </source>
</evidence>
<evidence type="ECO:0000256" key="14">
    <source>
        <dbReference type="ARBA" id="ARBA00056664"/>
    </source>
</evidence>